<dbReference type="EMBL" id="JBHMBW010000037">
    <property type="protein sequence ID" value="MFB9628076.1"/>
    <property type="molecule type" value="Genomic_DNA"/>
</dbReference>
<reference evidence="1 2" key="1">
    <citation type="submission" date="2024-09" db="EMBL/GenBank/DDBJ databases">
        <authorList>
            <person name="Sun Q."/>
            <person name="Mori K."/>
        </authorList>
    </citation>
    <scope>NUCLEOTIDE SEQUENCE [LARGE SCALE GENOMIC DNA]</scope>
    <source>
        <strain evidence="1 2">JCM 3143</strain>
    </source>
</reference>
<sequence>MRRFAALTGRDLSSSSAFAEVWLAIRAARQLGLLGFGP</sequence>
<dbReference type="RefSeq" id="WP_344986788.1">
    <property type="nucleotide sequence ID" value="NZ_BAAAXV010000001.1"/>
</dbReference>
<organism evidence="1 2">
    <name type="scientific">Nonomuraea helvata</name>
    <dbReference type="NCBI Taxonomy" id="37484"/>
    <lineage>
        <taxon>Bacteria</taxon>
        <taxon>Bacillati</taxon>
        <taxon>Actinomycetota</taxon>
        <taxon>Actinomycetes</taxon>
        <taxon>Streptosporangiales</taxon>
        <taxon>Streptosporangiaceae</taxon>
        <taxon>Nonomuraea</taxon>
    </lineage>
</organism>
<accession>A0ABV5SC77</accession>
<name>A0ABV5SC77_9ACTN</name>
<evidence type="ECO:0000313" key="1">
    <source>
        <dbReference type="EMBL" id="MFB9628076.1"/>
    </source>
</evidence>
<dbReference type="Proteomes" id="UP001589532">
    <property type="component" value="Unassembled WGS sequence"/>
</dbReference>
<evidence type="ECO:0000313" key="2">
    <source>
        <dbReference type="Proteomes" id="UP001589532"/>
    </source>
</evidence>
<comment type="caution">
    <text evidence="1">The sequence shown here is derived from an EMBL/GenBank/DDBJ whole genome shotgun (WGS) entry which is preliminary data.</text>
</comment>
<keyword evidence="2" id="KW-1185">Reference proteome</keyword>
<proteinExistence type="predicted"/>
<gene>
    <name evidence="1" type="ORF">ACFFSA_33750</name>
</gene>
<protein>
    <submittedName>
        <fullName evidence="1">Uncharacterized protein</fullName>
    </submittedName>
</protein>